<dbReference type="EMBL" id="FNAH01000001">
    <property type="protein sequence ID" value="SDD36967.1"/>
    <property type="molecule type" value="Genomic_DNA"/>
</dbReference>
<dbReference type="Proteomes" id="UP000199344">
    <property type="component" value="Unassembled WGS sequence"/>
</dbReference>
<gene>
    <name evidence="5" type="ORF">SAMN05421538_101474</name>
</gene>
<dbReference type="GO" id="GO:0003700">
    <property type="term" value="F:DNA-binding transcription factor activity"/>
    <property type="evidence" value="ECO:0007669"/>
    <property type="project" value="InterPro"/>
</dbReference>
<dbReference type="Gene3D" id="3.40.1410.10">
    <property type="entry name" value="Chorismate lyase-like"/>
    <property type="match status" value="1"/>
</dbReference>
<dbReference type="PRINTS" id="PR00035">
    <property type="entry name" value="HTHGNTR"/>
</dbReference>
<evidence type="ECO:0000256" key="2">
    <source>
        <dbReference type="ARBA" id="ARBA00023125"/>
    </source>
</evidence>
<keyword evidence="3" id="KW-0804">Transcription</keyword>
<accession>A0A1G6U8Q1</accession>
<dbReference type="SMART" id="SM00345">
    <property type="entry name" value="HTH_GNTR"/>
    <property type="match status" value="1"/>
</dbReference>
<protein>
    <submittedName>
        <fullName evidence="5">GntR family transcriptional regulator, histidine utilization repressor</fullName>
    </submittedName>
</protein>
<organism evidence="5 6">
    <name type="scientific">Paracoccus isoporae</name>
    <dbReference type="NCBI Taxonomy" id="591205"/>
    <lineage>
        <taxon>Bacteria</taxon>
        <taxon>Pseudomonadati</taxon>
        <taxon>Pseudomonadota</taxon>
        <taxon>Alphaproteobacteria</taxon>
        <taxon>Rhodobacterales</taxon>
        <taxon>Paracoccaceae</taxon>
        <taxon>Paracoccus</taxon>
    </lineage>
</organism>
<keyword evidence="2" id="KW-0238">DNA-binding</keyword>
<dbReference type="RefSeq" id="WP_090520478.1">
    <property type="nucleotide sequence ID" value="NZ_FNAH01000001.1"/>
</dbReference>
<sequence>MMKRFAAIRDEMLRRINDGDWPVGHELPTEPQLAAEFGVARGTVRRAMDALSEQGLVERRKRAGTRVAARQAHASRMSIPIVRHGIEARGDTYGYRLLDRRISKADTAFGGPAGMLHVECLHLANNVPFQLEERQISLDSLPESAEADFSQQSPNEWLVSLIPATDVETTLRADGASDHVAERLALSPGAPIFVLERRTFLNGEALTQVRMSHPASLFSITTRN</sequence>
<evidence type="ECO:0000313" key="6">
    <source>
        <dbReference type="Proteomes" id="UP000199344"/>
    </source>
</evidence>
<dbReference type="InterPro" id="IPR000524">
    <property type="entry name" value="Tscrpt_reg_HTH_GntR"/>
</dbReference>
<evidence type="ECO:0000313" key="5">
    <source>
        <dbReference type="EMBL" id="SDD36967.1"/>
    </source>
</evidence>
<dbReference type="InterPro" id="IPR036388">
    <property type="entry name" value="WH-like_DNA-bd_sf"/>
</dbReference>
<dbReference type="SUPFAM" id="SSF46785">
    <property type="entry name" value="Winged helix' DNA-binding domain"/>
    <property type="match status" value="1"/>
</dbReference>
<dbReference type="OrthoDB" id="9808698at2"/>
<proteinExistence type="predicted"/>
<keyword evidence="6" id="KW-1185">Reference proteome</keyword>
<dbReference type="GO" id="GO:0003677">
    <property type="term" value="F:DNA binding"/>
    <property type="evidence" value="ECO:0007669"/>
    <property type="project" value="UniProtKB-KW"/>
</dbReference>
<dbReference type="InterPro" id="IPR011663">
    <property type="entry name" value="UTRA"/>
</dbReference>
<reference evidence="5 6" key="1">
    <citation type="submission" date="2016-10" db="EMBL/GenBank/DDBJ databases">
        <authorList>
            <person name="de Groot N.N."/>
        </authorList>
    </citation>
    <scope>NUCLEOTIDE SEQUENCE [LARGE SCALE GENOMIC DNA]</scope>
    <source>
        <strain evidence="5 6">DSM 22220</strain>
    </source>
</reference>
<dbReference type="Pfam" id="PF07702">
    <property type="entry name" value="UTRA"/>
    <property type="match status" value="1"/>
</dbReference>
<dbReference type="PROSITE" id="PS50949">
    <property type="entry name" value="HTH_GNTR"/>
    <property type="match status" value="1"/>
</dbReference>
<dbReference type="SMART" id="SM00866">
    <property type="entry name" value="UTRA"/>
    <property type="match status" value="1"/>
</dbReference>
<dbReference type="InterPro" id="IPR036390">
    <property type="entry name" value="WH_DNA-bd_sf"/>
</dbReference>
<keyword evidence="1" id="KW-0805">Transcription regulation</keyword>
<dbReference type="STRING" id="591205.SAMN05421538_101474"/>
<dbReference type="PANTHER" id="PTHR44846:SF16">
    <property type="entry name" value="TRANSCRIPTIONAL REGULATOR PHNF-RELATED"/>
    <property type="match status" value="1"/>
</dbReference>
<dbReference type="InterPro" id="IPR050679">
    <property type="entry name" value="Bact_HTH_transcr_reg"/>
</dbReference>
<dbReference type="AlphaFoldDB" id="A0A1G6U8Q1"/>
<feature type="domain" description="HTH gntR-type" evidence="4">
    <location>
        <begin position="2"/>
        <end position="70"/>
    </location>
</feature>
<dbReference type="CDD" id="cd07377">
    <property type="entry name" value="WHTH_GntR"/>
    <property type="match status" value="1"/>
</dbReference>
<evidence type="ECO:0000256" key="3">
    <source>
        <dbReference type="ARBA" id="ARBA00023163"/>
    </source>
</evidence>
<dbReference type="PANTHER" id="PTHR44846">
    <property type="entry name" value="MANNOSYL-D-GLYCERATE TRANSPORT/METABOLISM SYSTEM REPRESSOR MNGR-RELATED"/>
    <property type="match status" value="1"/>
</dbReference>
<name>A0A1G6U8Q1_9RHOB</name>
<dbReference type="InterPro" id="IPR028978">
    <property type="entry name" value="Chorismate_lyase_/UTRA_dom_sf"/>
</dbReference>
<evidence type="ECO:0000256" key="1">
    <source>
        <dbReference type="ARBA" id="ARBA00023015"/>
    </source>
</evidence>
<dbReference type="Gene3D" id="1.10.10.10">
    <property type="entry name" value="Winged helix-like DNA-binding domain superfamily/Winged helix DNA-binding domain"/>
    <property type="match status" value="1"/>
</dbReference>
<evidence type="ECO:0000259" key="4">
    <source>
        <dbReference type="PROSITE" id="PS50949"/>
    </source>
</evidence>
<dbReference type="SUPFAM" id="SSF64288">
    <property type="entry name" value="Chorismate lyase-like"/>
    <property type="match status" value="1"/>
</dbReference>
<dbReference type="Pfam" id="PF00392">
    <property type="entry name" value="GntR"/>
    <property type="match status" value="1"/>
</dbReference>